<proteinExistence type="predicted"/>
<dbReference type="AlphaFoldDB" id="K7NGP4"/>
<name>K7NGP4_PINTA</name>
<feature type="non-terminal residue" evidence="1">
    <location>
        <position position="1"/>
    </location>
</feature>
<dbReference type="PANTHER" id="PTHR32175">
    <property type="entry name" value="PROTEIN, PUTATIVE, EXPRESSED-RELATED"/>
    <property type="match status" value="1"/>
</dbReference>
<evidence type="ECO:0000313" key="1">
    <source>
        <dbReference type="EMBL" id="AEX10992.1"/>
    </source>
</evidence>
<dbReference type="InterPro" id="IPR052796">
    <property type="entry name" value="Nod_factor_sulfotransferase"/>
</dbReference>
<gene>
    <name evidence="1" type="ORF">0_11079_01</name>
</gene>
<dbReference type="PANTHER" id="PTHR32175:SF26">
    <property type="entry name" value="PROTEIN, PUTATIVE, EXPRESSED-RELATED"/>
    <property type="match status" value="1"/>
</dbReference>
<reference evidence="1" key="1">
    <citation type="submission" date="2011-11" db="EMBL/GenBank/DDBJ databases">
        <title>Nucleotide Diversity and Divergence in the Loblolly Pine Gene Space.</title>
        <authorList>
            <person name="Neale D.B."/>
            <person name="Wegrzyn J.L."/>
            <person name="Lee J.M."/>
            <person name="Eckert A.J."/>
            <person name="Liechty J.D."/>
            <person name="Stevens K.A."/>
            <person name="Langley C.H."/>
        </authorList>
    </citation>
    <scope>NUCLEOTIDE SEQUENCE</scope>
    <source>
        <strain evidence="1">525</strain>
        <tissue evidence="1">Megagametophyte</tissue>
    </source>
</reference>
<accession>K7NGP4</accession>
<protein>
    <recommendedName>
        <fullName evidence="2">Sulfotransferase</fullName>
    </recommendedName>
</protein>
<sequence length="72" mass="8636">FKSTRHTVIYYEEISKPKKIMEILKFLGLKPRELTSRHVKIHTKPLSEHVHNWQEVNNRLKGTEFEVLLHDS</sequence>
<organism evidence="1">
    <name type="scientific">Pinus taeda</name>
    <name type="common">Loblolly pine</name>
    <dbReference type="NCBI Taxonomy" id="3352"/>
    <lineage>
        <taxon>Eukaryota</taxon>
        <taxon>Viridiplantae</taxon>
        <taxon>Streptophyta</taxon>
        <taxon>Embryophyta</taxon>
        <taxon>Tracheophyta</taxon>
        <taxon>Spermatophyta</taxon>
        <taxon>Pinopsida</taxon>
        <taxon>Pinidae</taxon>
        <taxon>Conifers I</taxon>
        <taxon>Pinales</taxon>
        <taxon>Pinaceae</taxon>
        <taxon>Pinus</taxon>
        <taxon>Pinus subgen. Pinus</taxon>
    </lineage>
</organism>
<dbReference type="EMBL" id="JQ015763">
    <property type="protein sequence ID" value="AEX10992.1"/>
    <property type="molecule type" value="Genomic_DNA"/>
</dbReference>
<evidence type="ECO:0008006" key="2">
    <source>
        <dbReference type="Google" id="ProtNLM"/>
    </source>
</evidence>